<organism evidence="1 2">
    <name type="scientific">Treponema phagedenis</name>
    <dbReference type="NCBI Taxonomy" id="162"/>
    <lineage>
        <taxon>Bacteria</taxon>
        <taxon>Pseudomonadati</taxon>
        <taxon>Spirochaetota</taxon>
        <taxon>Spirochaetia</taxon>
        <taxon>Spirochaetales</taxon>
        <taxon>Treponemataceae</taxon>
        <taxon>Treponema</taxon>
    </lineage>
</organism>
<gene>
    <name evidence="1" type="ORF">TPHV1_140041</name>
</gene>
<protein>
    <submittedName>
        <fullName evidence="1">Uncharacterized protein</fullName>
    </submittedName>
</protein>
<proteinExistence type="predicted"/>
<dbReference type="Proteomes" id="UP000042527">
    <property type="component" value="Unassembled WGS sequence"/>
</dbReference>
<dbReference type="AlphaFoldDB" id="A0A0B7GRN4"/>
<keyword evidence="2" id="KW-1185">Reference proteome</keyword>
<dbReference type="EMBL" id="CDNC01000006">
    <property type="protein sequence ID" value="CEM61093.1"/>
    <property type="molecule type" value="Genomic_DNA"/>
</dbReference>
<accession>A0A0B7GRN4</accession>
<evidence type="ECO:0000313" key="1">
    <source>
        <dbReference type="EMBL" id="CEM61093.1"/>
    </source>
</evidence>
<sequence>MHSQRYRSRNLFNDKKAVSDAEKNIDNKRRIIKPAAYKSAEGGSEESIYYITYPFFHKIKK</sequence>
<evidence type="ECO:0000313" key="2">
    <source>
        <dbReference type="Proteomes" id="UP000042527"/>
    </source>
</evidence>
<name>A0A0B7GRN4_TREPH</name>
<reference evidence="2" key="1">
    <citation type="submission" date="2015-01" db="EMBL/GenBank/DDBJ databases">
        <authorList>
            <person name="Manzoor Shahid"/>
            <person name="Zubair Saima"/>
        </authorList>
    </citation>
    <scope>NUCLEOTIDE SEQUENCE [LARGE SCALE GENOMIC DNA]</scope>
    <source>
        <strain evidence="2">V1</strain>
    </source>
</reference>